<dbReference type="CDD" id="cd22592">
    <property type="entry name" value="Kunitz_BPTI"/>
    <property type="match status" value="1"/>
</dbReference>
<dbReference type="AlphaFoldDB" id="A0A8D2AI89"/>
<dbReference type="OrthoDB" id="4473401at2759"/>
<evidence type="ECO:0000313" key="5">
    <source>
        <dbReference type="Proteomes" id="UP000694564"/>
    </source>
</evidence>
<feature type="region of interest" description="Disordered" evidence="2">
    <location>
        <begin position="62"/>
        <end position="81"/>
    </location>
</feature>
<keyword evidence="5" id="KW-1185">Reference proteome</keyword>
<reference evidence="4" key="1">
    <citation type="submission" date="2025-08" db="UniProtKB">
        <authorList>
            <consortium name="Ensembl"/>
        </authorList>
    </citation>
    <scope>IDENTIFICATION</scope>
</reference>
<sequence length="81" mass="9086">TYRPAFCLEPPYTGRCRAMMPRFFFNATSGRCETFVYGGCRGKENRFLKKEECMRICGGEDHNPGEAGGGWRGPTCPTPAR</sequence>
<dbReference type="PROSITE" id="PS00280">
    <property type="entry name" value="BPTI_KUNITZ_1"/>
    <property type="match status" value="1"/>
</dbReference>
<evidence type="ECO:0000259" key="3">
    <source>
        <dbReference type="PROSITE" id="PS50279"/>
    </source>
</evidence>
<dbReference type="GeneTree" id="ENSGT01010000222890"/>
<dbReference type="GO" id="GO:0005615">
    <property type="term" value="C:extracellular space"/>
    <property type="evidence" value="ECO:0007669"/>
    <property type="project" value="TreeGrafter"/>
</dbReference>
<organism evidence="4 5">
    <name type="scientific">Sciurus vulgaris</name>
    <name type="common">Eurasian red squirrel</name>
    <dbReference type="NCBI Taxonomy" id="55149"/>
    <lineage>
        <taxon>Eukaryota</taxon>
        <taxon>Metazoa</taxon>
        <taxon>Chordata</taxon>
        <taxon>Craniata</taxon>
        <taxon>Vertebrata</taxon>
        <taxon>Euteleostomi</taxon>
        <taxon>Mammalia</taxon>
        <taxon>Eutheria</taxon>
        <taxon>Euarchontoglires</taxon>
        <taxon>Glires</taxon>
        <taxon>Rodentia</taxon>
        <taxon>Sciuromorpha</taxon>
        <taxon>Sciuridae</taxon>
        <taxon>Sciurinae</taxon>
        <taxon>Sciurini</taxon>
        <taxon>Sciurus</taxon>
    </lineage>
</organism>
<accession>A0A8D2AI89</accession>
<dbReference type="PANTHER" id="PTHR10083:SF373">
    <property type="entry name" value="SERINE PEPTIDASE INHIBITOR, KUNITZ TYPE, 2"/>
    <property type="match status" value="1"/>
</dbReference>
<dbReference type="Pfam" id="PF00014">
    <property type="entry name" value="Kunitz_BPTI"/>
    <property type="match status" value="1"/>
</dbReference>
<evidence type="ECO:0000313" key="4">
    <source>
        <dbReference type="Ensembl" id="ENSSVLP00005001739.1"/>
    </source>
</evidence>
<dbReference type="Ensembl" id="ENSSVLT00005001920.1">
    <property type="protein sequence ID" value="ENSSVLP00005001739.1"/>
    <property type="gene ID" value="ENSSVLG00005001444.1"/>
</dbReference>
<dbReference type="PROSITE" id="PS50279">
    <property type="entry name" value="BPTI_KUNITZ_2"/>
    <property type="match status" value="1"/>
</dbReference>
<evidence type="ECO:0000256" key="2">
    <source>
        <dbReference type="SAM" id="MobiDB-lite"/>
    </source>
</evidence>
<dbReference type="GO" id="GO:0004867">
    <property type="term" value="F:serine-type endopeptidase inhibitor activity"/>
    <property type="evidence" value="ECO:0007669"/>
    <property type="project" value="InterPro"/>
</dbReference>
<proteinExistence type="predicted"/>
<dbReference type="PRINTS" id="PR00759">
    <property type="entry name" value="BASICPTASE"/>
</dbReference>
<dbReference type="InterPro" id="IPR036880">
    <property type="entry name" value="Kunitz_BPTI_sf"/>
</dbReference>
<protein>
    <recommendedName>
        <fullName evidence="3">BPTI/Kunitz inhibitor domain-containing protein</fullName>
    </recommendedName>
</protein>
<keyword evidence="1" id="KW-1015">Disulfide bond</keyword>
<dbReference type="SMART" id="SM00131">
    <property type="entry name" value="KU"/>
    <property type="match status" value="1"/>
</dbReference>
<dbReference type="InterPro" id="IPR020901">
    <property type="entry name" value="Prtase_inh_Kunz-CS"/>
</dbReference>
<dbReference type="SUPFAM" id="SSF57362">
    <property type="entry name" value="BPTI-like"/>
    <property type="match status" value="1"/>
</dbReference>
<dbReference type="Gene3D" id="4.10.410.10">
    <property type="entry name" value="Pancreatic trypsin inhibitor Kunitz domain"/>
    <property type="match status" value="1"/>
</dbReference>
<feature type="domain" description="BPTI/Kunitz inhibitor" evidence="3">
    <location>
        <begin position="7"/>
        <end position="57"/>
    </location>
</feature>
<dbReference type="InterPro" id="IPR002223">
    <property type="entry name" value="Kunitz_BPTI"/>
</dbReference>
<evidence type="ECO:0000256" key="1">
    <source>
        <dbReference type="ARBA" id="ARBA00023157"/>
    </source>
</evidence>
<dbReference type="FunFam" id="4.10.410.10:FF:000005">
    <property type="entry name" value="Pancreatic trypsin inhibitor"/>
    <property type="match status" value="1"/>
</dbReference>
<name>A0A8D2AI89_SCIVU</name>
<dbReference type="PANTHER" id="PTHR10083">
    <property type="entry name" value="KUNITZ-TYPE PROTEASE INHIBITOR-RELATED"/>
    <property type="match status" value="1"/>
</dbReference>
<reference evidence="4" key="2">
    <citation type="submission" date="2025-09" db="UniProtKB">
        <authorList>
            <consortium name="Ensembl"/>
        </authorList>
    </citation>
    <scope>IDENTIFICATION</scope>
</reference>
<dbReference type="Proteomes" id="UP000694564">
    <property type="component" value="Chromosome 2"/>
</dbReference>
<dbReference type="InterPro" id="IPR050098">
    <property type="entry name" value="TFPI/VKTCI-like"/>
</dbReference>